<organism evidence="2 3">
    <name type="scientific">Actinoplanes subglobosus</name>
    <dbReference type="NCBI Taxonomy" id="1547892"/>
    <lineage>
        <taxon>Bacteria</taxon>
        <taxon>Bacillati</taxon>
        <taxon>Actinomycetota</taxon>
        <taxon>Actinomycetes</taxon>
        <taxon>Micromonosporales</taxon>
        <taxon>Micromonosporaceae</taxon>
        <taxon>Actinoplanes</taxon>
    </lineage>
</organism>
<protein>
    <submittedName>
        <fullName evidence="2">Uncharacterized protein</fullName>
    </submittedName>
</protein>
<name>A0ABV8IPM9_9ACTN</name>
<accession>A0ABV8IPM9</accession>
<comment type="caution">
    <text evidence="2">The sequence shown here is derived from an EMBL/GenBank/DDBJ whole genome shotgun (WGS) entry which is preliminary data.</text>
</comment>
<gene>
    <name evidence="2" type="ORF">ACFO0C_02470</name>
</gene>
<dbReference type="EMBL" id="JBHSBL010000003">
    <property type="protein sequence ID" value="MFC4063780.1"/>
    <property type="molecule type" value="Genomic_DNA"/>
</dbReference>
<keyword evidence="1" id="KW-1133">Transmembrane helix</keyword>
<keyword evidence="1" id="KW-0812">Transmembrane</keyword>
<feature type="transmembrane region" description="Helical" evidence="1">
    <location>
        <begin position="105"/>
        <end position="125"/>
    </location>
</feature>
<dbReference type="RefSeq" id="WP_378064817.1">
    <property type="nucleotide sequence ID" value="NZ_JBHSBL010000003.1"/>
</dbReference>
<evidence type="ECO:0000313" key="2">
    <source>
        <dbReference type="EMBL" id="MFC4063780.1"/>
    </source>
</evidence>
<sequence>MNYSLIELRHPPMSFFGLSSPKVFLDGIEQPARGWGQRWLAMTPGPHRIDVYVPYILPLRAGKATLELTVPESGVSLEYMAPTVSFAAGSIGAPGQQKSTGFSTVMVLNVLAIVLLVGVVLANLFS</sequence>
<dbReference type="Proteomes" id="UP001595867">
    <property type="component" value="Unassembled WGS sequence"/>
</dbReference>
<evidence type="ECO:0000313" key="3">
    <source>
        <dbReference type="Proteomes" id="UP001595867"/>
    </source>
</evidence>
<reference evidence="3" key="1">
    <citation type="journal article" date="2019" name="Int. J. Syst. Evol. Microbiol.">
        <title>The Global Catalogue of Microorganisms (GCM) 10K type strain sequencing project: providing services to taxonomists for standard genome sequencing and annotation.</title>
        <authorList>
            <consortium name="The Broad Institute Genomics Platform"/>
            <consortium name="The Broad Institute Genome Sequencing Center for Infectious Disease"/>
            <person name="Wu L."/>
            <person name="Ma J."/>
        </authorList>
    </citation>
    <scope>NUCLEOTIDE SEQUENCE [LARGE SCALE GENOMIC DNA]</scope>
    <source>
        <strain evidence="3">TBRC 5832</strain>
    </source>
</reference>
<proteinExistence type="predicted"/>
<evidence type="ECO:0000256" key="1">
    <source>
        <dbReference type="SAM" id="Phobius"/>
    </source>
</evidence>
<keyword evidence="3" id="KW-1185">Reference proteome</keyword>
<keyword evidence="1" id="KW-0472">Membrane</keyword>